<feature type="domain" description="Ribosome maturation protein SDO1/SBDS central" evidence="9">
    <location>
        <begin position="108"/>
        <end position="165"/>
    </location>
</feature>
<keyword evidence="4" id="KW-0963">Cytoplasm</keyword>
<evidence type="ECO:0000256" key="3">
    <source>
        <dbReference type="ARBA" id="ARBA00007433"/>
    </source>
</evidence>
<evidence type="ECO:0000259" key="9">
    <source>
        <dbReference type="Pfam" id="PF09377"/>
    </source>
</evidence>
<dbReference type="InterPro" id="IPR002140">
    <property type="entry name" value="Sdo1/SBDS"/>
</dbReference>
<dbReference type="Proteomes" id="UP001642484">
    <property type="component" value="Unassembled WGS sequence"/>
</dbReference>
<dbReference type="Pfam" id="PF09377">
    <property type="entry name" value="SBDS_domain_II"/>
    <property type="match status" value="1"/>
</dbReference>
<evidence type="ECO:0000313" key="11">
    <source>
        <dbReference type="Proteomes" id="UP001642484"/>
    </source>
</evidence>
<sequence length="290" mass="32227">MLKQPVGQKRLTNVAVVRMKKSGMRFEIACYKNKVLNWREGIEKELNEVLQTETVFTNVSKAVIAKSEDLQKAFGTVDLAEICKMILKDGAVQVSDKEREVHMDSLSKDIVQNIADRLVHTDTGRALTQNAVESALKSIGFSVQPDQPAKKQALKAMEDIQKKLPGSFSRAKMRVRMTFPDHLLESINKYILEDCSATIEKSEVATTELTSAQAEHENDTSVANAPKQTFRSLTFICNPGHYRDLDRLATKVHAGESVSLHMVTQNVVGATQPAGGQVTSRAHSFHLVFF</sequence>
<dbReference type="Gene3D" id="1.10.10.900">
    <property type="entry name" value="SBDS protein C-terminal domain, subdomain 1"/>
    <property type="match status" value="1"/>
</dbReference>
<evidence type="ECO:0000256" key="6">
    <source>
        <dbReference type="ARBA" id="ARBA00023242"/>
    </source>
</evidence>
<protein>
    <recommendedName>
        <fullName evidence="12">Ribosome maturation protein SBDS</fullName>
    </recommendedName>
</protein>
<evidence type="ECO:0000256" key="4">
    <source>
        <dbReference type="ARBA" id="ARBA00022490"/>
    </source>
</evidence>
<keyword evidence="11" id="KW-1185">Reference proteome</keyword>
<comment type="similarity">
    <text evidence="3">Belongs to the SDO1/SBDS family.</text>
</comment>
<gene>
    <name evidence="10" type="ORF">CCMP2556_LOCUS19721</name>
</gene>
<dbReference type="PANTHER" id="PTHR10927:SF1">
    <property type="entry name" value="RIBOSOME MATURATION PROTEIN SBDS"/>
    <property type="match status" value="1"/>
</dbReference>
<name>A0ABP0L9S3_9DINO</name>
<evidence type="ECO:0000259" key="8">
    <source>
        <dbReference type="Pfam" id="PF01172"/>
    </source>
</evidence>
<keyword evidence="5" id="KW-0690">Ribosome biogenesis</keyword>
<evidence type="ECO:0000256" key="7">
    <source>
        <dbReference type="ARBA" id="ARBA00049708"/>
    </source>
</evidence>
<proteinExistence type="inferred from homology"/>
<evidence type="ECO:0000313" key="10">
    <source>
        <dbReference type="EMBL" id="CAK9034987.1"/>
    </source>
</evidence>
<dbReference type="SUPFAM" id="SSF109728">
    <property type="entry name" value="Hypothetical protein AF0491, middle domain"/>
    <property type="match status" value="1"/>
</dbReference>
<dbReference type="NCBIfam" id="TIGR00291">
    <property type="entry name" value="RNA_SBDS"/>
    <property type="match status" value="1"/>
</dbReference>
<dbReference type="InterPro" id="IPR039100">
    <property type="entry name" value="Sdo1/SBDS-like"/>
</dbReference>
<evidence type="ECO:0000256" key="5">
    <source>
        <dbReference type="ARBA" id="ARBA00022517"/>
    </source>
</evidence>
<accession>A0ABP0L9S3</accession>
<dbReference type="InterPro" id="IPR037188">
    <property type="entry name" value="Sdo1/SBDS_central_sf"/>
</dbReference>
<comment type="caution">
    <text evidence="10">The sequence shown here is derived from an EMBL/GenBank/DDBJ whole genome shotgun (WGS) entry which is preliminary data.</text>
</comment>
<evidence type="ECO:0000256" key="2">
    <source>
        <dbReference type="ARBA" id="ARBA00004496"/>
    </source>
</evidence>
<keyword evidence="6" id="KW-0539">Nucleus</keyword>
<dbReference type="EMBL" id="CAXAMN010011336">
    <property type="protein sequence ID" value="CAK9034987.1"/>
    <property type="molecule type" value="Genomic_DNA"/>
</dbReference>
<dbReference type="SUPFAM" id="SSF89895">
    <property type="entry name" value="FYSH domain"/>
    <property type="match status" value="1"/>
</dbReference>
<comment type="subcellular location">
    <subcellularLocation>
        <location evidence="2">Cytoplasm</location>
    </subcellularLocation>
    <subcellularLocation>
        <location evidence="1">Nucleus</location>
    </subcellularLocation>
</comment>
<dbReference type="InterPro" id="IPR018978">
    <property type="entry name" value="SDO1/SBDS_central"/>
</dbReference>
<dbReference type="Gene3D" id="3.30.1250.10">
    <property type="entry name" value="Ribosome maturation protein SBDS, N-terminal domain"/>
    <property type="match status" value="1"/>
</dbReference>
<organism evidence="10 11">
    <name type="scientific">Durusdinium trenchii</name>
    <dbReference type="NCBI Taxonomy" id="1381693"/>
    <lineage>
        <taxon>Eukaryota</taxon>
        <taxon>Sar</taxon>
        <taxon>Alveolata</taxon>
        <taxon>Dinophyceae</taxon>
        <taxon>Suessiales</taxon>
        <taxon>Symbiodiniaceae</taxon>
        <taxon>Durusdinium</taxon>
    </lineage>
</organism>
<dbReference type="InterPro" id="IPR036786">
    <property type="entry name" value="Ribosome_mat_SBDS_N_sf"/>
</dbReference>
<evidence type="ECO:0000256" key="1">
    <source>
        <dbReference type="ARBA" id="ARBA00004123"/>
    </source>
</evidence>
<evidence type="ECO:0008006" key="12">
    <source>
        <dbReference type="Google" id="ProtNLM"/>
    </source>
</evidence>
<dbReference type="InterPro" id="IPR019783">
    <property type="entry name" value="SDO1/SBDS_N"/>
</dbReference>
<feature type="domain" description="Ribosome maturation protein SDO1/SBDS N-terminal" evidence="8">
    <location>
        <begin position="13"/>
        <end position="99"/>
    </location>
</feature>
<dbReference type="Pfam" id="PF01172">
    <property type="entry name" value="SBDS_N"/>
    <property type="match status" value="1"/>
</dbReference>
<dbReference type="PANTHER" id="PTHR10927">
    <property type="entry name" value="RIBOSOME MATURATION PROTEIN SBDS"/>
    <property type="match status" value="1"/>
</dbReference>
<comment type="subunit">
    <text evidence="7">Associates with the 60S ribosomal subunit.</text>
</comment>
<reference evidence="10 11" key="1">
    <citation type="submission" date="2024-02" db="EMBL/GenBank/DDBJ databases">
        <authorList>
            <person name="Chen Y."/>
            <person name="Shah S."/>
            <person name="Dougan E. K."/>
            <person name="Thang M."/>
            <person name="Chan C."/>
        </authorList>
    </citation>
    <scope>NUCLEOTIDE SEQUENCE [LARGE SCALE GENOMIC DNA]</scope>
</reference>